<name>A0AAN9VYD1_9ORTH</name>
<evidence type="ECO:0000313" key="1">
    <source>
        <dbReference type="EMBL" id="KAK7872211.1"/>
    </source>
</evidence>
<accession>A0AAN9VYD1</accession>
<proteinExistence type="predicted"/>
<gene>
    <name evidence="1" type="ORF">R5R35_001769</name>
</gene>
<keyword evidence="2" id="KW-1185">Reference proteome</keyword>
<protein>
    <submittedName>
        <fullName evidence="1">Uncharacterized protein</fullName>
    </submittedName>
</protein>
<evidence type="ECO:0000313" key="2">
    <source>
        <dbReference type="Proteomes" id="UP001378592"/>
    </source>
</evidence>
<dbReference type="Proteomes" id="UP001378592">
    <property type="component" value="Unassembled WGS sequence"/>
</dbReference>
<dbReference type="AlphaFoldDB" id="A0AAN9VYD1"/>
<sequence length="105" mass="10985">MRGVRAHPVRVLPAARAPSLRGRAAIQAQPEVRGEPLLLVMFFPPSPPPAQQGGQQRADVHIAPSHQYFGAAMMLAHSAGAGYAVVGRAAMRLGENANANAARAT</sequence>
<dbReference type="EMBL" id="JAZDUA010000028">
    <property type="protein sequence ID" value="KAK7872211.1"/>
    <property type="molecule type" value="Genomic_DNA"/>
</dbReference>
<organism evidence="1 2">
    <name type="scientific">Gryllus longicercus</name>
    <dbReference type="NCBI Taxonomy" id="2509291"/>
    <lineage>
        <taxon>Eukaryota</taxon>
        <taxon>Metazoa</taxon>
        <taxon>Ecdysozoa</taxon>
        <taxon>Arthropoda</taxon>
        <taxon>Hexapoda</taxon>
        <taxon>Insecta</taxon>
        <taxon>Pterygota</taxon>
        <taxon>Neoptera</taxon>
        <taxon>Polyneoptera</taxon>
        <taxon>Orthoptera</taxon>
        <taxon>Ensifera</taxon>
        <taxon>Gryllidea</taxon>
        <taxon>Grylloidea</taxon>
        <taxon>Gryllidae</taxon>
        <taxon>Gryllinae</taxon>
        <taxon>Gryllus</taxon>
    </lineage>
</organism>
<reference evidence="1 2" key="1">
    <citation type="submission" date="2024-03" db="EMBL/GenBank/DDBJ databases">
        <title>The genome assembly and annotation of the cricket Gryllus longicercus Weissman &amp; Gray.</title>
        <authorList>
            <person name="Szrajer S."/>
            <person name="Gray D."/>
            <person name="Ylla G."/>
        </authorList>
    </citation>
    <scope>NUCLEOTIDE SEQUENCE [LARGE SCALE GENOMIC DNA]</scope>
    <source>
        <strain evidence="1">DAG 2021-001</strain>
        <tissue evidence="1">Whole body minus gut</tissue>
    </source>
</reference>
<comment type="caution">
    <text evidence="1">The sequence shown here is derived from an EMBL/GenBank/DDBJ whole genome shotgun (WGS) entry which is preliminary data.</text>
</comment>